<dbReference type="GO" id="GO:0016491">
    <property type="term" value="F:oxidoreductase activity"/>
    <property type="evidence" value="ECO:0007669"/>
    <property type="project" value="UniProtKB-KW"/>
</dbReference>
<proteinExistence type="predicted"/>
<dbReference type="InterPro" id="IPR001017">
    <property type="entry name" value="DH_E1"/>
</dbReference>
<sequence length="386" mass="43177">MSTQDETDPSIAEIQPDSNIESEFDQVFRILDDDGHLLPGVDPGLSGDKRLAMYEDIKLARHFDQRAISLQRQGRIATYAPMTGQEGSQVATSYALDEQDWLFPTYREHAAKYVHGVDLPSLLTALLGYREGYAVPEGVNVMPEYIPIATQVPHAMGMAWGYTLQGKDDRAVLCHLGDGATSEGDFHEGLNFAGVFDVPSVFVCNNNQWAISVPRERQTASETIAQKAQSYGIEGIRVDGLDPLAVYVVTREAIRKAKNPVDGERRPTLIESVQYRYGAHTTSDDPSVYRDEADADKWRKRDPLKRLENHLYQTGLLDSEREAEIQARIEEQVATAIETAEAVEAAPEQIFEHVYQETPDRLQAQMDELNELRKKYGEGAFSGVLE</sequence>
<dbReference type="AlphaFoldDB" id="A0ABD5YLE8"/>
<dbReference type="Pfam" id="PF00676">
    <property type="entry name" value="E1_dh"/>
    <property type="match status" value="1"/>
</dbReference>
<evidence type="ECO:0000259" key="2">
    <source>
        <dbReference type="Pfam" id="PF00676"/>
    </source>
</evidence>
<comment type="caution">
    <text evidence="3">The sequence shown here is derived from an EMBL/GenBank/DDBJ whole genome shotgun (WGS) entry which is preliminary data.</text>
</comment>
<dbReference type="PANTHER" id="PTHR43380">
    <property type="entry name" value="2-OXOISOVALERATE DEHYDROGENASE SUBUNIT ALPHA, MITOCHONDRIAL"/>
    <property type="match status" value="1"/>
</dbReference>
<dbReference type="EMBL" id="JBHTAX010000001">
    <property type="protein sequence ID" value="MFC7190184.1"/>
    <property type="molecule type" value="Genomic_DNA"/>
</dbReference>
<evidence type="ECO:0000256" key="1">
    <source>
        <dbReference type="ARBA" id="ARBA00023002"/>
    </source>
</evidence>
<protein>
    <submittedName>
        <fullName evidence="3">Pyruvate dehydrogenase (Acetyl-transferring) E1 component subunit alpha</fullName>
    </submittedName>
</protein>
<feature type="domain" description="Dehydrogenase E1 component" evidence="2">
    <location>
        <begin position="59"/>
        <end position="343"/>
    </location>
</feature>
<dbReference type="InterPro" id="IPR029061">
    <property type="entry name" value="THDP-binding"/>
</dbReference>
<keyword evidence="3" id="KW-0670">Pyruvate</keyword>
<accession>A0ABD5YLE8</accession>
<dbReference type="GO" id="GO:0044272">
    <property type="term" value="P:sulfur compound biosynthetic process"/>
    <property type="evidence" value="ECO:0007669"/>
    <property type="project" value="UniProtKB-ARBA"/>
</dbReference>
<dbReference type="RefSeq" id="WP_248906810.1">
    <property type="nucleotide sequence ID" value="NZ_CP109979.1"/>
</dbReference>
<keyword evidence="4" id="KW-1185">Reference proteome</keyword>
<name>A0ABD5YLE8_9EURY</name>
<gene>
    <name evidence="3" type="primary">pdhA</name>
    <name evidence="3" type="ORF">ACFQL7_10180</name>
</gene>
<dbReference type="GO" id="GO:0006082">
    <property type="term" value="P:organic acid metabolic process"/>
    <property type="evidence" value="ECO:0007669"/>
    <property type="project" value="UniProtKB-ARBA"/>
</dbReference>
<dbReference type="Proteomes" id="UP001596417">
    <property type="component" value="Unassembled WGS sequence"/>
</dbReference>
<dbReference type="GeneID" id="76199768"/>
<reference evidence="3 4" key="1">
    <citation type="journal article" date="2019" name="Int. J. Syst. Evol. Microbiol.">
        <title>The Global Catalogue of Microorganisms (GCM) 10K type strain sequencing project: providing services to taxonomists for standard genome sequencing and annotation.</title>
        <authorList>
            <consortium name="The Broad Institute Genomics Platform"/>
            <consortium name="The Broad Institute Genome Sequencing Center for Infectious Disease"/>
            <person name="Wu L."/>
            <person name="Ma J."/>
        </authorList>
    </citation>
    <scope>NUCLEOTIDE SEQUENCE [LARGE SCALE GENOMIC DNA]</scope>
    <source>
        <strain evidence="3 4">RDMS1</strain>
    </source>
</reference>
<dbReference type="NCBIfam" id="TIGR03181">
    <property type="entry name" value="PDH_E1_alph_x"/>
    <property type="match status" value="1"/>
</dbReference>
<evidence type="ECO:0000313" key="4">
    <source>
        <dbReference type="Proteomes" id="UP001596417"/>
    </source>
</evidence>
<keyword evidence="1" id="KW-0560">Oxidoreductase</keyword>
<organism evidence="3 4">
    <name type="scientific">Halocatena marina</name>
    <dbReference type="NCBI Taxonomy" id="2934937"/>
    <lineage>
        <taxon>Archaea</taxon>
        <taxon>Methanobacteriati</taxon>
        <taxon>Methanobacteriota</taxon>
        <taxon>Stenosarchaea group</taxon>
        <taxon>Halobacteria</taxon>
        <taxon>Halobacteriales</taxon>
        <taxon>Natronomonadaceae</taxon>
        <taxon>Halocatena</taxon>
    </lineage>
</organism>
<dbReference type="CDD" id="cd02000">
    <property type="entry name" value="TPP_E1_PDC_ADC_BCADC"/>
    <property type="match status" value="1"/>
</dbReference>
<evidence type="ECO:0000313" key="3">
    <source>
        <dbReference type="EMBL" id="MFC7190184.1"/>
    </source>
</evidence>
<dbReference type="SUPFAM" id="SSF52518">
    <property type="entry name" value="Thiamin diphosphate-binding fold (THDP-binding)"/>
    <property type="match status" value="1"/>
</dbReference>
<dbReference type="Gene3D" id="3.40.50.970">
    <property type="match status" value="1"/>
</dbReference>
<dbReference type="InterPro" id="IPR050771">
    <property type="entry name" value="Alpha-ketoacid_DH_E1_comp"/>
</dbReference>
<dbReference type="InterPro" id="IPR017596">
    <property type="entry name" value="PdhA/BkdA"/>
</dbReference>
<dbReference type="PANTHER" id="PTHR43380:SF1">
    <property type="entry name" value="2-OXOISOVALERATE DEHYDROGENASE SUBUNIT ALPHA, MITOCHONDRIAL"/>
    <property type="match status" value="1"/>
</dbReference>